<protein>
    <submittedName>
        <fullName evidence="1">Uncharacterized protein</fullName>
    </submittedName>
</protein>
<sequence>MLVLLLKLLAFLVVNIWSLLTRLIFNTIAHTIVLLIQSLKESGEDSQGIFQQVAEVTKACLDFILKQMVNSISYLISKAFGILKDSVAGSVAVTGSVAGGLGEKLKESLMKQVQELIKQIANMVSNMVTDLWNNYKDAVGYVAENA</sequence>
<accession>A0A445ELC8</accession>
<proteinExistence type="predicted"/>
<dbReference type="Gramene" id="arahy.Tifrunner.gnm2.ann2.Ah01g370400.1">
    <property type="protein sequence ID" value="arahy.Tifrunner.gnm2.ann2.Ah01g370400.1-CDS-1"/>
    <property type="gene ID" value="arahy.Tifrunner.gnm2.ann2.Ah01g370400"/>
</dbReference>
<name>A0A445ELC8_ARAHY</name>
<organism evidence="1 2">
    <name type="scientific">Arachis hypogaea</name>
    <name type="common">Peanut</name>
    <dbReference type="NCBI Taxonomy" id="3818"/>
    <lineage>
        <taxon>Eukaryota</taxon>
        <taxon>Viridiplantae</taxon>
        <taxon>Streptophyta</taxon>
        <taxon>Embryophyta</taxon>
        <taxon>Tracheophyta</taxon>
        <taxon>Spermatophyta</taxon>
        <taxon>Magnoliopsida</taxon>
        <taxon>eudicotyledons</taxon>
        <taxon>Gunneridae</taxon>
        <taxon>Pentapetalae</taxon>
        <taxon>rosids</taxon>
        <taxon>fabids</taxon>
        <taxon>Fabales</taxon>
        <taxon>Fabaceae</taxon>
        <taxon>Papilionoideae</taxon>
        <taxon>50 kb inversion clade</taxon>
        <taxon>dalbergioids sensu lato</taxon>
        <taxon>Dalbergieae</taxon>
        <taxon>Pterocarpus clade</taxon>
        <taxon>Arachis</taxon>
    </lineage>
</organism>
<dbReference type="EMBL" id="SDMP01000001">
    <property type="protein sequence ID" value="RYR76269.1"/>
    <property type="molecule type" value="Genomic_DNA"/>
</dbReference>
<dbReference type="AlphaFoldDB" id="A0A445ELC8"/>
<evidence type="ECO:0000313" key="2">
    <source>
        <dbReference type="Proteomes" id="UP000289738"/>
    </source>
</evidence>
<dbReference type="Proteomes" id="UP000289738">
    <property type="component" value="Chromosome A01"/>
</dbReference>
<reference evidence="1 2" key="1">
    <citation type="submission" date="2019-01" db="EMBL/GenBank/DDBJ databases">
        <title>Sequencing of cultivated peanut Arachis hypogaea provides insights into genome evolution and oil improvement.</title>
        <authorList>
            <person name="Chen X."/>
        </authorList>
    </citation>
    <scope>NUCLEOTIDE SEQUENCE [LARGE SCALE GENOMIC DNA]</scope>
    <source>
        <strain evidence="2">cv. Fuhuasheng</strain>
        <tissue evidence="1">Leaves</tissue>
    </source>
</reference>
<gene>
    <name evidence="1" type="ORF">Ahy_A01g000876</name>
</gene>
<keyword evidence="2" id="KW-1185">Reference proteome</keyword>
<comment type="caution">
    <text evidence="1">The sequence shown here is derived from an EMBL/GenBank/DDBJ whole genome shotgun (WGS) entry which is preliminary data.</text>
</comment>
<dbReference type="SMR" id="A0A445ELC8"/>
<evidence type="ECO:0000313" key="1">
    <source>
        <dbReference type="EMBL" id="RYR76269.1"/>
    </source>
</evidence>